<keyword evidence="3" id="KW-1185">Reference proteome</keyword>
<proteinExistence type="predicted"/>
<gene>
    <name evidence="2" type="ORF">Taro_028596</name>
</gene>
<sequence>MKRSFSAFQDDIKPYAGPKVARVSHAELQRLSSVPGHICIRPELQIFLDHRRFSKVPWSAPMIEMLPLTSTQHLREWGLSMVLVLAKQYHKIVHVWDNLTTLAELWHPQTHTFIFPGFEATILLEELELMLGLPMYKRGEEHAFSYTVAPIDSWSILGEITIKKTDLHNMTSQNHVHLLPISQWIVSQCKRKTGNHLAIAKAAAICIYGVILFPAEDGAISFANLSIIDSVSEGTNISSKGSVDTPHTDVDTMLQALSQKMKKWSSSVDTRPSQVDTRGRSQRTMFTGLYSQVDTRCSQVDTRCS</sequence>
<dbReference type="Pfam" id="PF24924">
    <property type="entry name" value="DUF7745"/>
    <property type="match status" value="1"/>
</dbReference>
<dbReference type="InterPro" id="IPR056647">
    <property type="entry name" value="DUF7745"/>
</dbReference>
<accession>A0A843VNL1</accession>
<dbReference type="Proteomes" id="UP000652761">
    <property type="component" value="Unassembled WGS sequence"/>
</dbReference>
<evidence type="ECO:0000313" key="2">
    <source>
        <dbReference type="EMBL" id="MQL95927.1"/>
    </source>
</evidence>
<dbReference type="EMBL" id="NMUH01001854">
    <property type="protein sequence ID" value="MQL95927.1"/>
    <property type="molecule type" value="Genomic_DNA"/>
</dbReference>
<evidence type="ECO:0000259" key="1">
    <source>
        <dbReference type="Pfam" id="PF24924"/>
    </source>
</evidence>
<dbReference type="AlphaFoldDB" id="A0A843VNL1"/>
<organism evidence="2 3">
    <name type="scientific">Colocasia esculenta</name>
    <name type="common">Wild taro</name>
    <name type="synonym">Arum esculentum</name>
    <dbReference type="NCBI Taxonomy" id="4460"/>
    <lineage>
        <taxon>Eukaryota</taxon>
        <taxon>Viridiplantae</taxon>
        <taxon>Streptophyta</taxon>
        <taxon>Embryophyta</taxon>
        <taxon>Tracheophyta</taxon>
        <taxon>Spermatophyta</taxon>
        <taxon>Magnoliopsida</taxon>
        <taxon>Liliopsida</taxon>
        <taxon>Araceae</taxon>
        <taxon>Aroideae</taxon>
        <taxon>Colocasieae</taxon>
        <taxon>Colocasia</taxon>
    </lineage>
</organism>
<feature type="domain" description="DUF7745" evidence="1">
    <location>
        <begin position="97"/>
        <end position="249"/>
    </location>
</feature>
<reference evidence="2" key="1">
    <citation type="submission" date="2017-07" db="EMBL/GenBank/DDBJ databases">
        <title>Taro Niue Genome Assembly and Annotation.</title>
        <authorList>
            <person name="Atibalentja N."/>
            <person name="Keating K."/>
            <person name="Fields C.J."/>
        </authorList>
    </citation>
    <scope>NUCLEOTIDE SEQUENCE</scope>
    <source>
        <strain evidence="2">Niue_2</strain>
        <tissue evidence="2">Leaf</tissue>
    </source>
</reference>
<protein>
    <recommendedName>
        <fullName evidence="1">DUF7745 domain-containing protein</fullName>
    </recommendedName>
</protein>
<comment type="caution">
    <text evidence="2">The sequence shown here is derived from an EMBL/GenBank/DDBJ whole genome shotgun (WGS) entry which is preliminary data.</text>
</comment>
<name>A0A843VNL1_COLES</name>
<evidence type="ECO:0000313" key="3">
    <source>
        <dbReference type="Proteomes" id="UP000652761"/>
    </source>
</evidence>